<keyword evidence="2" id="KW-0238">DNA-binding</keyword>
<accession>W0FQ32</accession>
<name>W0FQ32_9BACT</name>
<evidence type="ECO:0000256" key="1">
    <source>
        <dbReference type="ARBA" id="ARBA00023015"/>
    </source>
</evidence>
<dbReference type="SUPFAM" id="SSF53822">
    <property type="entry name" value="Periplasmic binding protein-like I"/>
    <property type="match status" value="1"/>
</dbReference>
<keyword evidence="3" id="KW-0804">Transcription</keyword>
<dbReference type="InterPro" id="IPR046335">
    <property type="entry name" value="LacI/GalR-like_sensor"/>
</dbReference>
<dbReference type="PANTHER" id="PTHR30146:SF109">
    <property type="entry name" value="HTH-TYPE TRANSCRIPTIONAL REGULATOR GALS"/>
    <property type="match status" value="1"/>
</dbReference>
<organism evidence="5">
    <name type="scientific">uncultured bacterium Contigcl_23</name>
    <dbReference type="NCBI Taxonomy" id="1393667"/>
    <lineage>
        <taxon>Bacteria</taxon>
        <taxon>environmental samples</taxon>
    </lineage>
</organism>
<keyword evidence="1" id="KW-0805">Transcription regulation</keyword>
<dbReference type="Pfam" id="PF13377">
    <property type="entry name" value="Peripla_BP_3"/>
    <property type="match status" value="1"/>
</dbReference>
<proteinExistence type="predicted"/>
<dbReference type="CDD" id="cd06267">
    <property type="entry name" value="PBP1_LacI_sugar_binding-like"/>
    <property type="match status" value="1"/>
</dbReference>
<evidence type="ECO:0000256" key="2">
    <source>
        <dbReference type="ARBA" id="ARBA00023125"/>
    </source>
</evidence>
<reference evidence="5" key="1">
    <citation type="journal article" date="2013" name="PLoS ONE">
        <title>Metagenomic insights into the carbohydrate-active enzymes carried by the microorganisms adhering to solid digesta in the rumen of cows.</title>
        <authorList>
            <person name="Wang L."/>
            <person name="Hatem A."/>
            <person name="Catalyurek U.V."/>
            <person name="Morrison M."/>
            <person name="Yu Z."/>
        </authorList>
    </citation>
    <scope>NUCLEOTIDE SEQUENCE</scope>
</reference>
<dbReference type="GO" id="GO:0000976">
    <property type="term" value="F:transcription cis-regulatory region binding"/>
    <property type="evidence" value="ECO:0007669"/>
    <property type="project" value="TreeGrafter"/>
</dbReference>
<evidence type="ECO:0000259" key="4">
    <source>
        <dbReference type="Pfam" id="PF13377"/>
    </source>
</evidence>
<dbReference type="AlphaFoldDB" id="W0FQ32"/>
<evidence type="ECO:0000256" key="3">
    <source>
        <dbReference type="ARBA" id="ARBA00023163"/>
    </source>
</evidence>
<dbReference type="Gene3D" id="3.40.50.2300">
    <property type="match status" value="2"/>
</dbReference>
<feature type="domain" description="Transcriptional regulator LacI/GalR-like sensor" evidence="4">
    <location>
        <begin position="133"/>
        <end position="284"/>
    </location>
</feature>
<protein>
    <submittedName>
        <fullName evidence="5">Periplasmic-binding protein/LacI transcriptional regulator</fullName>
    </submittedName>
</protein>
<dbReference type="EMBL" id="KC246843">
    <property type="protein sequence ID" value="AHF25604.1"/>
    <property type="molecule type" value="Genomic_DNA"/>
</dbReference>
<dbReference type="GO" id="GO:0003700">
    <property type="term" value="F:DNA-binding transcription factor activity"/>
    <property type="evidence" value="ECO:0007669"/>
    <property type="project" value="TreeGrafter"/>
</dbReference>
<dbReference type="PANTHER" id="PTHR30146">
    <property type="entry name" value="LACI-RELATED TRANSCRIPTIONAL REPRESSOR"/>
    <property type="match status" value="1"/>
</dbReference>
<sequence length="575" mass="66394">MKGSNNGIRTIGLILEDAFTDFAIDIIHSVSFMVKDLKDIRLVIIPGRQDDSRDPNDLMHQYKIRHNLIYMMNEKYRFDGLLLTFPNLSRMQTDIYENIPKVYLATELKDEVTVNYDDGMGIREAIDYLVKIRGVTKLCMLGGRSDNIDAQKRKRFFRECLEENGLSYTEDQYEPADMSTQTQEAAARLLARNPETQAVFCVNDASASGLYDVLSERGMEPGKDVYVFGFDNGPLAVNLNPPLASIGANGMTLGQKALEMLLEQMDGKEVRSQKIPTRLFGRESLMYDMYEFTAREMLTADNLFINRVFNNCFYRYRNEIISQRSINLERLFFEILSRMLKSLKNRVMNTEEFSEISRMIGILFDRGVMMYTDPNRFVYDLGRIQATVNESMRPSHVTTMNNRLFTLMRDKAIQSQGVRTRTVTGRYSTGRNRIQDFMIWTTNYGKPGEEALEFLIRQMDKIGLQNAAMYLYREPIIYTGSDGEQLPDTMRLRCVIRDGELFMIPADRKECPVAEIYDRDELPVEKLGYVSYPLFYGKYLFGMLVCGADEKLFEIGEFLTLQLSRAICMNWVSIS</sequence>
<evidence type="ECO:0000313" key="5">
    <source>
        <dbReference type="EMBL" id="AHF25604.1"/>
    </source>
</evidence>
<dbReference type="InterPro" id="IPR028082">
    <property type="entry name" value="Peripla_BP_I"/>
</dbReference>